<comment type="caution">
    <text evidence="2">The sequence shown here is derived from an EMBL/GenBank/DDBJ whole genome shotgun (WGS) entry which is preliminary data.</text>
</comment>
<keyword evidence="3" id="KW-1185">Reference proteome</keyword>
<evidence type="ECO:0000313" key="3">
    <source>
        <dbReference type="Proteomes" id="UP001189429"/>
    </source>
</evidence>
<reference evidence="2" key="1">
    <citation type="submission" date="2023-10" db="EMBL/GenBank/DDBJ databases">
        <authorList>
            <person name="Chen Y."/>
            <person name="Shah S."/>
            <person name="Dougan E. K."/>
            <person name="Thang M."/>
            <person name="Chan C."/>
        </authorList>
    </citation>
    <scope>NUCLEOTIDE SEQUENCE [LARGE SCALE GENOMIC DNA]</scope>
</reference>
<dbReference type="InterPro" id="IPR011990">
    <property type="entry name" value="TPR-like_helical_dom_sf"/>
</dbReference>
<evidence type="ECO:0000313" key="2">
    <source>
        <dbReference type="EMBL" id="CAK0904489.1"/>
    </source>
</evidence>
<evidence type="ECO:0000256" key="1">
    <source>
        <dbReference type="SAM" id="MobiDB-lite"/>
    </source>
</evidence>
<dbReference type="Gene3D" id="1.25.40.10">
    <property type="entry name" value="Tetratricopeptide repeat domain"/>
    <property type="match status" value="1"/>
</dbReference>
<proteinExistence type="predicted"/>
<dbReference type="Proteomes" id="UP001189429">
    <property type="component" value="Unassembled WGS sequence"/>
</dbReference>
<name>A0ABN9XWK6_9DINO</name>
<gene>
    <name evidence="2" type="ORF">PCOR1329_LOCUS80484</name>
</gene>
<dbReference type="EMBL" id="CAUYUJ010021403">
    <property type="protein sequence ID" value="CAK0904489.1"/>
    <property type="molecule type" value="Genomic_DNA"/>
</dbReference>
<sequence length="150" mass="15364">MAPSVAFHGSQAIAAHGRARRWAHALSLLAGLDRRGGRPNVVAWGAAVGACAWTGAWPAALALLAELGRRGGELNAIVYGGSRPSPAGKRLPRRGGLRRCCGASACPTQRSAGPCSRPARGPSIGSARWSSGRTLACGRRDRTPSCTAAS</sequence>
<feature type="region of interest" description="Disordered" evidence="1">
    <location>
        <begin position="105"/>
        <end position="150"/>
    </location>
</feature>
<protein>
    <submittedName>
        <fullName evidence="2">Uncharacterized protein</fullName>
    </submittedName>
</protein>
<organism evidence="2 3">
    <name type="scientific">Prorocentrum cordatum</name>
    <dbReference type="NCBI Taxonomy" id="2364126"/>
    <lineage>
        <taxon>Eukaryota</taxon>
        <taxon>Sar</taxon>
        <taxon>Alveolata</taxon>
        <taxon>Dinophyceae</taxon>
        <taxon>Prorocentrales</taxon>
        <taxon>Prorocentraceae</taxon>
        <taxon>Prorocentrum</taxon>
    </lineage>
</organism>
<accession>A0ABN9XWK6</accession>